<dbReference type="InParanoid" id="A0A165ZSU9"/>
<organism evidence="1 2">
    <name type="scientific">Exidia glandulosa HHB12029</name>
    <dbReference type="NCBI Taxonomy" id="1314781"/>
    <lineage>
        <taxon>Eukaryota</taxon>
        <taxon>Fungi</taxon>
        <taxon>Dikarya</taxon>
        <taxon>Basidiomycota</taxon>
        <taxon>Agaricomycotina</taxon>
        <taxon>Agaricomycetes</taxon>
        <taxon>Auriculariales</taxon>
        <taxon>Exidiaceae</taxon>
        <taxon>Exidia</taxon>
    </lineage>
</organism>
<keyword evidence="2" id="KW-1185">Reference proteome</keyword>
<proteinExistence type="predicted"/>
<reference evidence="1 2" key="1">
    <citation type="journal article" date="2016" name="Mol. Biol. Evol.">
        <title>Comparative Genomics of Early-Diverging Mushroom-Forming Fungi Provides Insights into the Origins of Lignocellulose Decay Capabilities.</title>
        <authorList>
            <person name="Nagy L.G."/>
            <person name="Riley R."/>
            <person name="Tritt A."/>
            <person name="Adam C."/>
            <person name="Daum C."/>
            <person name="Floudas D."/>
            <person name="Sun H."/>
            <person name="Yadav J.S."/>
            <person name="Pangilinan J."/>
            <person name="Larsson K.H."/>
            <person name="Matsuura K."/>
            <person name="Barry K."/>
            <person name="Labutti K."/>
            <person name="Kuo R."/>
            <person name="Ohm R.A."/>
            <person name="Bhattacharya S.S."/>
            <person name="Shirouzu T."/>
            <person name="Yoshinaga Y."/>
            <person name="Martin F.M."/>
            <person name="Grigoriev I.V."/>
            <person name="Hibbett D.S."/>
        </authorList>
    </citation>
    <scope>NUCLEOTIDE SEQUENCE [LARGE SCALE GENOMIC DNA]</scope>
    <source>
        <strain evidence="1 2">HHB12029</strain>
    </source>
</reference>
<gene>
    <name evidence="1" type="ORF">EXIGLDRAFT_725995</name>
</gene>
<accession>A0A165ZSU9</accession>
<protein>
    <submittedName>
        <fullName evidence="1">Uncharacterized protein</fullName>
    </submittedName>
</protein>
<feature type="non-terminal residue" evidence="1">
    <location>
        <position position="57"/>
    </location>
</feature>
<dbReference type="EMBL" id="KV426183">
    <property type="protein sequence ID" value="KZV85589.1"/>
    <property type="molecule type" value="Genomic_DNA"/>
</dbReference>
<name>A0A165ZSU9_EXIGL</name>
<evidence type="ECO:0000313" key="2">
    <source>
        <dbReference type="Proteomes" id="UP000077266"/>
    </source>
</evidence>
<sequence length="57" mass="6007">MRAGASAPQRCDGTGPIHIVTRGLHARAAGSSLRTTLASPTLKVTHARLEHRPICAH</sequence>
<dbReference type="Proteomes" id="UP000077266">
    <property type="component" value="Unassembled WGS sequence"/>
</dbReference>
<dbReference type="AlphaFoldDB" id="A0A165ZSU9"/>
<evidence type="ECO:0000313" key="1">
    <source>
        <dbReference type="EMBL" id="KZV85589.1"/>
    </source>
</evidence>